<keyword evidence="5" id="KW-0584">Phenylalanine biosynthesis</keyword>
<accession>A0ABX8BAT3</accession>
<organism evidence="9 10">
    <name type="scientific">Chloracidobacterium validum</name>
    <dbReference type="NCBI Taxonomy" id="2821543"/>
    <lineage>
        <taxon>Bacteria</taxon>
        <taxon>Pseudomonadati</taxon>
        <taxon>Acidobacteriota</taxon>
        <taxon>Terriglobia</taxon>
        <taxon>Terriglobales</taxon>
        <taxon>Acidobacteriaceae</taxon>
        <taxon>Chloracidobacterium</taxon>
    </lineage>
</organism>
<sequence>MDAPLRVAFQGEYGAYGEMAAARFGIPVPCPTFARVCAAVVEREANLGVLPIENVIAGPVPEAQALLRTQPLSVETTFWLPIEHCLLGLPGASLSAATHVLSHWQALRQCAQFLARQTRLRPTAVYDTAGAAKLVRTLGRHNLLAIASRRAAAHYHLDIVAENIADRTDNATCFALFRA</sequence>
<keyword evidence="6" id="KW-0456">Lyase</keyword>
<comment type="catalytic activity">
    <reaction evidence="7">
        <text>prephenate + H(+) = 3-phenylpyruvate + CO2 + H2O</text>
        <dbReference type="Rhea" id="RHEA:21648"/>
        <dbReference type="ChEBI" id="CHEBI:15377"/>
        <dbReference type="ChEBI" id="CHEBI:15378"/>
        <dbReference type="ChEBI" id="CHEBI:16526"/>
        <dbReference type="ChEBI" id="CHEBI:18005"/>
        <dbReference type="ChEBI" id="CHEBI:29934"/>
        <dbReference type="EC" id="4.2.1.51"/>
    </reaction>
</comment>
<evidence type="ECO:0000256" key="5">
    <source>
        <dbReference type="ARBA" id="ARBA00023222"/>
    </source>
</evidence>
<evidence type="ECO:0000256" key="7">
    <source>
        <dbReference type="ARBA" id="ARBA00047848"/>
    </source>
</evidence>
<dbReference type="EC" id="4.2.1.51" evidence="2"/>
<dbReference type="Gene3D" id="3.40.190.10">
    <property type="entry name" value="Periplasmic binding protein-like II"/>
    <property type="match status" value="2"/>
</dbReference>
<dbReference type="PANTHER" id="PTHR21022">
    <property type="entry name" value="PREPHENATE DEHYDRATASE P PROTEIN"/>
    <property type="match status" value="1"/>
</dbReference>
<reference evidence="9 10" key="1">
    <citation type="submission" date="2021-03" db="EMBL/GenBank/DDBJ databases">
        <title>Genomic and phenotypic characterization of Chloracidobacterium isolates provides evidence for multiple species.</title>
        <authorList>
            <person name="Saini M.K."/>
            <person name="Costas A.M.G."/>
            <person name="Tank M."/>
            <person name="Bryant D.A."/>
        </authorList>
    </citation>
    <scope>NUCLEOTIDE SEQUENCE [LARGE SCALE GENOMIC DNA]</scope>
    <source>
        <strain evidence="9 10">BV2-C</strain>
    </source>
</reference>
<evidence type="ECO:0000256" key="2">
    <source>
        <dbReference type="ARBA" id="ARBA00013147"/>
    </source>
</evidence>
<gene>
    <name evidence="9" type="ORF">J8C06_10440</name>
</gene>
<name>A0ABX8BAT3_9BACT</name>
<dbReference type="InterPro" id="IPR001086">
    <property type="entry name" value="Preph_deHydtase"/>
</dbReference>
<dbReference type="EMBL" id="CP072648">
    <property type="protein sequence ID" value="QUW02743.1"/>
    <property type="molecule type" value="Genomic_DNA"/>
</dbReference>
<evidence type="ECO:0000256" key="3">
    <source>
        <dbReference type="ARBA" id="ARBA00022605"/>
    </source>
</evidence>
<dbReference type="Pfam" id="PF00800">
    <property type="entry name" value="PDT"/>
    <property type="match status" value="1"/>
</dbReference>
<keyword evidence="3" id="KW-0028">Amino-acid biosynthesis</keyword>
<dbReference type="Proteomes" id="UP000676506">
    <property type="component" value="Chromosome 1"/>
</dbReference>
<dbReference type="PANTHER" id="PTHR21022:SF19">
    <property type="entry name" value="PREPHENATE DEHYDRATASE-RELATED"/>
    <property type="match status" value="1"/>
</dbReference>
<evidence type="ECO:0000313" key="10">
    <source>
        <dbReference type="Proteomes" id="UP000676506"/>
    </source>
</evidence>
<feature type="domain" description="Prephenate dehydratase" evidence="8">
    <location>
        <begin position="6"/>
        <end position="179"/>
    </location>
</feature>
<keyword evidence="10" id="KW-1185">Reference proteome</keyword>
<evidence type="ECO:0000256" key="1">
    <source>
        <dbReference type="ARBA" id="ARBA00004741"/>
    </source>
</evidence>
<keyword evidence="4" id="KW-0057">Aromatic amino acid biosynthesis</keyword>
<dbReference type="RefSeq" id="WP_211428634.1">
    <property type="nucleotide sequence ID" value="NZ_CP072648.1"/>
</dbReference>
<protein>
    <recommendedName>
        <fullName evidence="2">prephenate dehydratase</fullName>
        <ecNumber evidence="2">4.2.1.51</ecNumber>
    </recommendedName>
</protein>
<proteinExistence type="predicted"/>
<comment type="pathway">
    <text evidence="1">Amino-acid biosynthesis; L-phenylalanine biosynthesis; phenylpyruvate from prephenate: step 1/1.</text>
</comment>
<dbReference type="PROSITE" id="PS51171">
    <property type="entry name" value="PREPHENATE_DEHYDR_3"/>
    <property type="match status" value="1"/>
</dbReference>
<dbReference type="CDD" id="cd13631">
    <property type="entry name" value="PBP2_Ct-PDT_like"/>
    <property type="match status" value="1"/>
</dbReference>
<evidence type="ECO:0000256" key="6">
    <source>
        <dbReference type="ARBA" id="ARBA00023239"/>
    </source>
</evidence>
<dbReference type="SUPFAM" id="SSF53850">
    <property type="entry name" value="Periplasmic binding protein-like II"/>
    <property type="match status" value="1"/>
</dbReference>
<evidence type="ECO:0000256" key="4">
    <source>
        <dbReference type="ARBA" id="ARBA00023141"/>
    </source>
</evidence>
<evidence type="ECO:0000313" key="9">
    <source>
        <dbReference type="EMBL" id="QUW02743.1"/>
    </source>
</evidence>
<evidence type="ECO:0000259" key="8">
    <source>
        <dbReference type="PROSITE" id="PS51171"/>
    </source>
</evidence>